<sequence length="287" mass="31249">MPRPVPGPGALVSYIQTGAREARIAYRELPDQERRAYRDTVNRVYDTAFAHHFGAHPSSEAVHDLAERVAERHPQYAGGVRRVLRSTVKGVAGGGMNPRQVLTAQHLVIREIAKLHPGFRGRADRIVEAASRTPAAVGSRPVEDLAADLAFTGTDDGSTATVTIGLDGRLHALELLRGVERMGGRTIGAAVVRAWVAAEKQRWARAKELRLHDAFPEIGSGKGGGDSFRCEAYSASGLCRATVDRYGRLRALTFMRTALFAEHGRYGLADEIREAVHGAQDRLNASW</sequence>
<reference evidence="1 2" key="1">
    <citation type="submission" date="2019-10" db="EMBL/GenBank/DDBJ databases">
        <title>Glycomyces albidus sp. nov., a novel actinomycete isolated from rhizosphere soil of wheat (Triticum aestivum L.).</title>
        <authorList>
            <person name="Qian L."/>
        </authorList>
    </citation>
    <scope>NUCLEOTIDE SEQUENCE [LARGE SCALE GENOMIC DNA]</scope>
    <source>
        <strain evidence="1 2">NEAU-7082</strain>
    </source>
</reference>
<name>A0A6L5G8A1_9ACTN</name>
<organism evidence="1 2">
    <name type="scientific">Glycomyces albidus</name>
    <dbReference type="NCBI Taxonomy" id="2656774"/>
    <lineage>
        <taxon>Bacteria</taxon>
        <taxon>Bacillati</taxon>
        <taxon>Actinomycetota</taxon>
        <taxon>Actinomycetes</taxon>
        <taxon>Glycomycetales</taxon>
        <taxon>Glycomycetaceae</taxon>
        <taxon>Glycomyces</taxon>
    </lineage>
</organism>
<dbReference type="Proteomes" id="UP000477750">
    <property type="component" value="Unassembled WGS sequence"/>
</dbReference>
<accession>A0A6L5G8A1</accession>
<evidence type="ECO:0000313" key="2">
    <source>
        <dbReference type="Proteomes" id="UP000477750"/>
    </source>
</evidence>
<dbReference type="EMBL" id="WIAO01000009">
    <property type="protein sequence ID" value="MQM25902.1"/>
    <property type="molecule type" value="Genomic_DNA"/>
</dbReference>
<proteinExistence type="predicted"/>
<gene>
    <name evidence="1" type="ORF">GFD30_10025</name>
</gene>
<keyword evidence="2" id="KW-1185">Reference proteome</keyword>
<comment type="caution">
    <text evidence="1">The sequence shown here is derived from an EMBL/GenBank/DDBJ whole genome shotgun (WGS) entry which is preliminary data.</text>
</comment>
<dbReference type="AlphaFoldDB" id="A0A6L5G8A1"/>
<dbReference type="RefSeq" id="WP_153025044.1">
    <property type="nucleotide sequence ID" value="NZ_WIAO01000009.1"/>
</dbReference>
<protein>
    <submittedName>
        <fullName evidence="1">Uncharacterized protein</fullName>
    </submittedName>
</protein>
<evidence type="ECO:0000313" key="1">
    <source>
        <dbReference type="EMBL" id="MQM25902.1"/>
    </source>
</evidence>